<dbReference type="EMBL" id="LAZR01007148">
    <property type="protein sequence ID" value="KKM87151.1"/>
    <property type="molecule type" value="Genomic_DNA"/>
</dbReference>
<dbReference type="AlphaFoldDB" id="A0A0F9LIY8"/>
<dbReference type="Gene3D" id="2.20.25.10">
    <property type="match status" value="1"/>
</dbReference>
<evidence type="ECO:0008006" key="2">
    <source>
        <dbReference type="Google" id="ProtNLM"/>
    </source>
</evidence>
<comment type="caution">
    <text evidence="1">The sequence shown here is derived from an EMBL/GenBank/DDBJ whole genome shotgun (WGS) entry which is preliminary data.</text>
</comment>
<accession>A0A0F9LIY8</accession>
<organism evidence="1">
    <name type="scientific">marine sediment metagenome</name>
    <dbReference type="NCBI Taxonomy" id="412755"/>
    <lineage>
        <taxon>unclassified sequences</taxon>
        <taxon>metagenomes</taxon>
        <taxon>ecological metagenomes</taxon>
    </lineage>
</organism>
<name>A0A0F9LIY8_9ZZZZ</name>
<evidence type="ECO:0000313" key="1">
    <source>
        <dbReference type="EMBL" id="KKM87151.1"/>
    </source>
</evidence>
<protein>
    <recommendedName>
        <fullName evidence="2">Viral late gene transcription factor 3 zinc ribbon domain-containing protein</fullName>
    </recommendedName>
</protein>
<gene>
    <name evidence="1" type="ORF">LCGC14_1271920</name>
</gene>
<sequence>MEFSQEAKEKGFYDVSEKDEWKPCIMCGGELTQERKANFVCVNCGQEYIADEEDEE</sequence>
<reference evidence="1" key="1">
    <citation type="journal article" date="2015" name="Nature">
        <title>Complex archaea that bridge the gap between prokaryotes and eukaryotes.</title>
        <authorList>
            <person name="Spang A."/>
            <person name="Saw J.H."/>
            <person name="Jorgensen S.L."/>
            <person name="Zaremba-Niedzwiedzka K."/>
            <person name="Martijn J."/>
            <person name="Lind A.E."/>
            <person name="van Eijk R."/>
            <person name="Schleper C."/>
            <person name="Guy L."/>
            <person name="Ettema T.J."/>
        </authorList>
    </citation>
    <scope>NUCLEOTIDE SEQUENCE</scope>
</reference>
<proteinExistence type="predicted"/>